<dbReference type="AlphaFoldDB" id="K9VBI6"/>
<proteinExistence type="predicted"/>
<dbReference type="HOGENOM" id="CLU_029537_5_0_3"/>
<dbReference type="Proteomes" id="UP000010478">
    <property type="component" value="Chromosome"/>
</dbReference>
<keyword evidence="2" id="KW-1185">Reference proteome</keyword>
<evidence type="ECO:0000313" key="1">
    <source>
        <dbReference type="EMBL" id="AFZ04782.1"/>
    </source>
</evidence>
<dbReference type="InterPro" id="IPR029058">
    <property type="entry name" value="AB_hydrolase_fold"/>
</dbReference>
<name>K9VBI6_9CYAN</name>
<dbReference type="Pfam" id="PF02089">
    <property type="entry name" value="Palm_thioest"/>
    <property type="match status" value="1"/>
</dbReference>
<reference evidence="1 2" key="1">
    <citation type="submission" date="2012-05" db="EMBL/GenBank/DDBJ databases">
        <title>Finished chromosome of genome of Oscillatoria sp. PCC 7112.</title>
        <authorList>
            <consortium name="US DOE Joint Genome Institute"/>
            <person name="Gugger M."/>
            <person name="Coursin T."/>
            <person name="Rippka R."/>
            <person name="Tandeau De Marsac N."/>
            <person name="Huntemann M."/>
            <person name="Wei C.-L."/>
            <person name="Han J."/>
            <person name="Detter J.C."/>
            <person name="Han C."/>
            <person name="Tapia R."/>
            <person name="Davenport K."/>
            <person name="Daligault H."/>
            <person name="Erkkila T."/>
            <person name="Gu W."/>
            <person name="Munk A.C.C."/>
            <person name="Teshima H."/>
            <person name="Xu Y."/>
            <person name="Chain P."/>
            <person name="Chen A."/>
            <person name="Krypides N."/>
            <person name="Mavromatis K."/>
            <person name="Markowitz V."/>
            <person name="Szeto E."/>
            <person name="Ivanova N."/>
            <person name="Mikhailova N."/>
            <person name="Ovchinnikova G."/>
            <person name="Pagani I."/>
            <person name="Pati A."/>
            <person name="Goodwin L."/>
            <person name="Peters L."/>
            <person name="Pitluck S."/>
            <person name="Woyke T."/>
            <person name="Kerfeld C."/>
        </authorList>
    </citation>
    <scope>NUCLEOTIDE SEQUENCE [LARGE SCALE GENOMIC DNA]</scope>
    <source>
        <strain evidence="1 2">PCC 7112</strain>
    </source>
</reference>
<dbReference type="PATRIC" id="fig|179408.3.peg.179"/>
<dbReference type="RefSeq" id="WP_015174118.1">
    <property type="nucleotide sequence ID" value="NC_019729.1"/>
</dbReference>
<dbReference type="KEGG" id="oni:Osc7112_0143"/>
<accession>K9VBI6</accession>
<organism evidence="1 2">
    <name type="scientific">Phormidium nigroviride PCC 7112</name>
    <dbReference type="NCBI Taxonomy" id="179408"/>
    <lineage>
        <taxon>Bacteria</taxon>
        <taxon>Bacillati</taxon>
        <taxon>Cyanobacteriota</taxon>
        <taxon>Cyanophyceae</taxon>
        <taxon>Oscillatoriophycideae</taxon>
        <taxon>Oscillatoriales</taxon>
        <taxon>Oscillatoriaceae</taxon>
        <taxon>Phormidium</taxon>
    </lineage>
</organism>
<dbReference type="STRING" id="179408.Osc7112_0143"/>
<dbReference type="PANTHER" id="PTHR37946">
    <property type="entry name" value="SLL1969 PROTEIN"/>
    <property type="match status" value="1"/>
</dbReference>
<dbReference type="OrthoDB" id="9765872at2"/>
<dbReference type="PANTHER" id="PTHR37946:SF1">
    <property type="entry name" value="SLL1969 PROTEIN"/>
    <property type="match status" value="1"/>
</dbReference>
<dbReference type="eggNOG" id="COG1075">
    <property type="taxonomic scope" value="Bacteria"/>
</dbReference>
<gene>
    <name evidence="1" type="ORF">Osc7112_0143</name>
</gene>
<dbReference type="EMBL" id="CP003614">
    <property type="protein sequence ID" value="AFZ04782.1"/>
    <property type="molecule type" value="Genomic_DNA"/>
</dbReference>
<sequence>MNSNFSRNPVLLIHGIFIKSGIFHKMSAYLTKLGWSVYTINLSPHWGNASIDELAQQIADYIDKTFAPEQHLDIVGLSMGGLVTRYYLQRLGGINRVQRFIAISSPHSGTWMAYTLWGKGCVQMRPGSAFLEDLNRDAALLEKLNFTSIWTDWDFIIVPASSSQISAAKEVKLSVFAHAMMARHSSSLKAVAEALSEPLKVHD</sequence>
<dbReference type="Gene3D" id="3.40.50.1820">
    <property type="entry name" value="alpha/beta hydrolase"/>
    <property type="match status" value="1"/>
</dbReference>
<protein>
    <submittedName>
        <fullName evidence="1">Lipase class 2</fullName>
    </submittedName>
</protein>
<evidence type="ECO:0000313" key="2">
    <source>
        <dbReference type="Proteomes" id="UP000010478"/>
    </source>
</evidence>
<dbReference type="SUPFAM" id="SSF53474">
    <property type="entry name" value="alpha/beta-Hydrolases"/>
    <property type="match status" value="1"/>
</dbReference>